<dbReference type="AlphaFoldDB" id="A0A1L3JE05"/>
<evidence type="ECO:0000313" key="2">
    <source>
        <dbReference type="Proteomes" id="UP000242561"/>
    </source>
</evidence>
<dbReference type="SUPFAM" id="SSF63829">
    <property type="entry name" value="Calcium-dependent phosphotriesterase"/>
    <property type="match status" value="1"/>
</dbReference>
<gene>
    <name evidence="1" type="ORF">LPB140_11690</name>
</gene>
<dbReference type="Pfam" id="PF05787">
    <property type="entry name" value="PhoX"/>
    <property type="match status" value="1"/>
</dbReference>
<proteinExistence type="predicted"/>
<dbReference type="OrthoDB" id="9801383at2"/>
<accession>A0A1L3JE05</accession>
<dbReference type="EMBL" id="CP018154">
    <property type="protein sequence ID" value="APG63339.1"/>
    <property type="molecule type" value="Genomic_DNA"/>
</dbReference>
<dbReference type="KEGG" id="sphl:LPB140_11690"/>
<dbReference type="Proteomes" id="UP000242561">
    <property type="component" value="Chromosome"/>
</dbReference>
<dbReference type="PANTHER" id="PTHR35399">
    <property type="entry name" value="SLR8030 PROTEIN"/>
    <property type="match status" value="1"/>
</dbReference>
<reference evidence="1 2" key="1">
    <citation type="submission" date="2016-11" db="EMBL/GenBank/DDBJ databases">
        <title>Sphingorhabdus sp. LPB0140, isolated from marine environment.</title>
        <authorList>
            <person name="Kim E."/>
            <person name="Yi H."/>
        </authorList>
    </citation>
    <scope>NUCLEOTIDE SEQUENCE [LARGE SCALE GENOMIC DNA]</scope>
    <source>
        <strain evidence="1 2">LPB0140</strain>
    </source>
</reference>
<protein>
    <submittedName>
        <fullName evidence="1">Phosphatase</fullName>
    </submittedName>
</protein>
<organism evidence="1 2">
    <name type="scientific">Sphingorhabdus lutea</name>
    <dbReference type="NCBI Taxonomy" id="1913578"/>
    <lineage>
        <taxon>Bacteria</taxon>
        <taxon>Pseudomonadati</taxon>
        <taxon>Pseudomonadota</taxon>
        <taxon>Alphaproteobacteria</taxon>
        <taxon>Sphingomonadales</taxon>
        <taxon>Sphingomonadaceae</taxon>
        <taxon>Sphingorhabdus</taxon>
    </lineage>
</organism>
<dbReference type="InterPro" id="IPR008557">
    <property type="entry name" value="PhoX"/>
</dbReference>
<evidence type="ECO:0000313" key="1">
    <source>
        <dbReference type="EMBL" id="APG63339.1"/>
    </source>
</evidence>
<dbReference type="RefSeq" id="WP_072559993.1">
    <property type="nucleotide sequence ID" value="NZ_CP018154.1"/>
</dbReference>
<dbReference type="STRING" id="1913578.LPB140_11690"/>
<sequence>MKISRRQLGFGMGGMAFAGIAARAWADSGVPVHGEFEVKGYGDLVTDPNKLLDLPKGFSYQVISRFTNIMDDGYIVPNAADGMGAFDLGNGKVGLIRNHELSPRDLRFGPFTDKVGKDVPAFDWMSKEEMPAPGGTTSMIYDMQSGKVEAEWLSLIGTIRNCSGGITPWGSWLTCEETVTKAGDGVGKDHGWVFEIPMAQKGLADPVPLKAMGRFNHEAAAVDPKSGIIYLTEDRGDGLFYRFIPNEKGNLAAGGKLQALSLGGLDPRNWDKASVETGQKLSVSWIDLDNVESPEDDLRTRGIAAGAAPFARGEGIYWGEGEFYFACTNGGAKKFGQIFRYTPSKVEGQKGEIKKGQSGILELFVESTNPAFYNYGDNLCVMPNGHLMVCEDQYTAITANHLRGIDASGKSYIFGRSHIQTEFAGACFSPDGSVMFVNLYSPTMTLAIKGPWKSISG</sequence>
<keyword evidence="2" id="KW-1185">Reference proteome</keyword>
<name>A0A1L3JE05_9SPHN</name>
<dbReference type="PANTHER" id="PTHR35399:SF4">
    <property type="entry name" value="MEMBRANE PROTEIN"/>
    <property type="match status" value="1"/>
</dbReference>